<feature type="region of interest" description="Disordered" evidence="14">
    <location>
        <begin position="1"/>
        <end position="21"/>
    </location>
</feature>
<evidence type="ECO:0000256" key="5">
    <source>
        <dbReference type="ARBA" id="ARBA00005884"/>
    </source>
</evidence>
<evidence type="ECO:0000256" key="4">
    <source>
        <dbReference type="ARBA" id="ARBA00004906"/>
    </source>
</evidence>
<evidence type="ECO:0000259" key="16">
    <source>
        <dbReference type="PROSITE" id="PS51873"/>
    </source>
</evidence>
<dbReference type="Pfam" id="PF19422">
    <property type="entry name" value="Ariadne"/>
    <property type="match status" value="1"/>
</dbReference>
<proteinExistence type="inferred from homology"/>
<evidence type="ECO:0000256" key="6">
    <source>
        <dbReference type="ARBA" id="ARBA00012251"/>
    </source>
</evidence>
<evidence type="ECO:0000256" key="3">
    <source>
        <dbReference type="ARBA" id="ARBA00003976"/>
    </source>
</evidence>
<evidence type="ECO:0000256" key="7">
    <source>
        <dbReference type="ARBA" id="ARBA00022679"/>
    </source>
</evidence>
<dbReference type="EC" id="2.3.2.31" evidence="6"/>
<dbReference type="CDD" id="cd20346">
    <property type="entry name" value="BRcat_RBR_ANKIB1"/>
    <property type="match status" value="1"/>
</dbReference>
<evidence type="ECO:0000256" key="14">
    <source>
        <dbReference type="SAM" id="MobiDB-lite"/>
    </source>
</evidence>
<dbReference type="InterPro" id="IPR048962">
    <property type="entry name" value="ARIH1-like_UBL"/>
</dbReference>
<dbReference type="Proteomes" id="UP000298416">
    <property type="component" value="Unassembled WGS sequence"/>
</dbReference>
<keyword evidence="11" id="KW-0833">Ubl conjugation pathway</keyword>
<keyword evidence="18" id="KW-1185">Reference proteome</keyword>
<comment type="similarity">
    <text evidence="5">Belongs to the RBR family. Ariadne subfamily.</text>
</comment>
<evidence type="ECO:0000313" key="17">
    <source>
        <dbReference type="EMBL" id="KAG6418667.1"/>
    </source>
</evidence>
<keyword evidence="8" id="KW-0479">Metal-binding</keyword>
<dbReference type="FunFam" id="1.20.120.1750:FF:000027">
    <property type="entry name" value="RBR-type E3 ubiquitin transferase"/>
    <property type="match status" value="1"/>
</dbReference>
<keyword evidence="10 13" id="KW-0863">Zinc-finger</keyword>
<name>A0A8X8ZUB2_SALSN</name>
<feature type="domain" description="RING-type" evidence="15">
    <location>
        <begin position="105"/>
        <end position="152"/>
    </location>
</feature>
<organism evidence="17">
    <name type="scientific">Salvia splendens</name>
    <name type="common">Scarlet sage</name>
    <dbReference type="NCBI Taxonomy" id="180675"/>
    <lineage>
        <taxon>Eukaryota</taxon>
        <taxon>Viridiplantae</taxon>
        <taxon>Streptophyta</taxon>
        <taxon>Embryophyta</taxon>
        <taxon>Tracheophyta</taxon>
        <taxon>Spermatophyta</taxon>
        <taxon>Magnoliopsida</taxon>
        <taxon>eudicotyledons</taxon>
        <taxon>Gunneridae</taxon>
        <taxon>Pentapetalae</taxon>
        <taxon>asterids</taxon>
        <taxon>lamiids</taxon>
        <taxon>Lamiales</taxon>
        <taxon>Lamiaceae</taxon>
        <taxon>Nepetoideae</taxon>
        <taxon>Mentheae</taxon>
        <taxon>Salviinae</taxon>
        <taxon>Salvia</taxon>
        <taxon>Salvia subgen. Calosphace</taxon>
        <taxon>core Calosphace</taxon>
    </lineage>
</organism>
<dbReference type="InterPro" id="IPR013083">
    <property type="entry name" value="Znf_RING/FYVE/PHD"/>
</dbReference>
<dbReference type="Pfam" id="PF01485">
    <property type="entry name" value="IBR"/>
    <property type="match status" value="1"/>
</dbReference>
<evidence type="ECO:0000256" key="13">
    <source>
        <dbReference type="PROSITE-ProRule" id="PRU00175"/>
    </source>
</evidence>
<comment type="cofactor">
    <cofactor evidence="2">
        <name>Zn(2+)</name>
        <dbReference type="ChEBI" id="CHEBI:29105"/>
    </cofactor>
</comment>
<dbReference type="GO" id="GO:0016567">
    <property type="term" value="P:protein ubiquitination"/>
    <property type="evidence" value="ECO:0007669"/>
    <property type="project" value="InterPro"/>
</dbReference>
<dbReference type="PANTHER" id="PTHR11685">
    <property type="entry name" value="RBR FAMILY RING FINGER AND IBR DOMAIN-CONTAINING"/>
    <property type="match status" value="1"/>
</dbReference>
<evidence type="ECO:0000256" key="8">
    <source>
        <dbReference type="ARBA" id="ARBA00022723"/>
    </source>
</evidence>
<keyword evidence="7" id="KW-0808">Transferase</keyword>
<dbReference type="GO" id="GO:0061630">
    <property type="term" value="F:ubiquitin protein ligase activity"/>
    <property type="evidence" value="ECO:0007669"/>
    <property type="project" value="UniProtKB-EC"/>
</dbReference>
<dbReference type="AlphaFoldDB" id="A0A8X8ZUB2"/>
<dbReference type="SMART" id="SM00647">
    <property type="entry name" value="IBR"/>
    <property type="match status" value="2"/>
</dbReference>
<reference evidence="17" key="2">
    <citation type="submission" date="2020-08" db="EMBL/GenBank/DDBJ databases">
        <title>Plant Genome Project.</title>
        <authorList>
            <person name="Zhang R.-G."/>
        </authorList>
    </citation>
    <scope>NUCLEOTIDE SEQUENCE</scope>
    <source>
        <strain evidence="17">Huo1</strain>
        <tissue evidence="17">Leaf</tissue>
    </source>
</reference>
<comment type="caution">
    <text evidence="17">The sequence shown here is derived from an EMBL/GenBank/DDBJ whole genome shotgun (WGS) entry which is preliminary data.</text>
</comment>
<dbReference type="SUPFAM" id="SSF57850">
    <property type="entry name" value="RING/U-box"/>
    <property type="match status" value="3"/>
</dbReference>
<protein>
    <recommendedName>
        <fullName evidence="6">RBR-type E3 ubiquitin transferase</fullName>
        <ecNumber evidence="6">2.3.2.31</ecNumber>
    </recommendedName>
</protein>
<dbReference type="GO" id="GO:0008270">
    <property type="term" value="F:zinc ion binding"/>
    <property type="evidence" value="ECO:0007669"/>
    <property type="project" value="UniProtKB-KW"/>
</dbReference>
<comment type="catalytic activity">
    <reaction evidence="1">
        <text>[E2 ubiquitin-conjugating enzyme]-S-ubiquitinyl-L-cysteine + [acceptor protein]-L-lysine = [E2 ubiquitin-conjugating enzyme]-L-cysteine + [acceptor protein]-N(6)-ubiquitinyl-L-lysine.</text>
        <dbReference type="EC" id="2.3.2.31"/>
    </reaction>
</comment>
<sequence>MDYEEDEYSSGDDGYASLEGPTIVNDKPYKILNEETLKQLQQNDISEVSDLLGVTRGIACTLLVRHKWTIDSVLDDWFTDEKLRQSIGGGVSPTLNPLLQNNLYCKICMETVSHTLSAACGHVFCTDCWVGYIAAAVSGGAACLTLRCPEPKCTAVAGLDVIQAVSPAEDGLKFRRYLYESYVESSPARKWCPGPGCEFAVEFFGGKDYDVTCDCSFKFCWQCTEEQHRPVSCGTVAKWAEKNTSEADNNSWIVAYTKACPNCNQNIEKNQGCCHMTCKCRYEFCWNCMQKWKNYGHTCNEYTREKEAGVECSLVEARAELARYSFYFERWALNHRSREIARADAARARSERVPALSAAQGVKETELEFVVEAWDQIVECRRVLKWSYAYGYYVRREERKKKEIFEFLQGDAERSLERLHHCAEKEGANFAGKALEEFAEYRPKLVNLTKVTAKFFQNLVRALENDLSEVEGA</sequence>
<gene>
    <name evidence="17" type="ORF">SASPL_120871</name>
</gene>
<dbReference type="InterPro" id="IPR044066">
    <property type="entry name" value="TRIAD_supradom"/>
</dbReference>
<dbReference type="Pfam" id="PF13923">
    <property type="entry name" value="zf-C3HC4_2"/>
    <property type="match status" value="1"/>
</dbReference>
<dbReference type="PROSITE" id="PS50089">
    <property type="entry name" value="ZF_RING_2"/>
    <property type="match status" value="1"/>
</dbReference>
<evidence type="ECO:0000259" key="15">
    <source>
        <dbReference type="PROSITE" id="PS50089"/>
    </source>
</evidence>
<dbReference type="FunFam" id="3.30.40.10:FF:000019">
    <property type="entry name" value="RBR-type E3 ubiquitin transferase"/>
    <property type="match status" value="1"/>
</dbReference>
<dbReference type="InterPro" id="IPR001841">
    <property type="entry name" value="Znf_RING"/>
</dbReference>
<accession>A0A8X8ZUB2</accession>
<dbReference type="Pfam" id="PF21235">
    <property type="entry name" value="UBA_ARI1"/>
    <property type="match status" value="1"/>
</dbReference>
<dbReference type="Gene3D" id="3.30.40.10">
    <property type="entry name" value="Zinc/RING finger domain, C3HC4 (zinc finger)"/>
    <property type="match status" value="1"/>
</dbReference>
<comment type="pathway">
    <text evidence="4">Protein modification; protein ubiquitination.</text>
</comment>
<dbReference type="OrthoDB" id="875030at2759"/>
<feature type="compositionally biased region" description="Acidic residues" evidence="14">
    <location>
        <begin position="1"/>
        <end position="10"/>
    </location>
</feature>
<dbReference type="InterPro" id="IPR002867">
    <property type="entry name" value="IBR_dom"/>
</dbReference>
<dbReference type="Gene3D" id="1.20.120.1750">
    <property type="match status" value="1"/>
</dbReference>
<feature type="domain" description="RING-type" evidence="16">
    <location>
        <begin position="101"/>
        <end position="306"/>
    </location>
</feature>
<evidence type="ECO:0000256" key="11">
    <source>
        <dbReference type="ARBA" id="ARBA00022786"/>
    </source>
</evidence>
<evidence type="ECO:0000256" key="9">
    <source>
        <dbReference type="ARBA" id="ARBA00022737"/>
    </source>
</evidence>
<evidence type="ECO:0000256" key="12">
    <source>
        <dbReference type="ARBA" id="ARBA00022833"/>
    </source>
</evidence>
<dbReference type="InterPro" id="IPR045840">
    <property type="entry name" value="Ariadne"/>
</dbReference>
<evidence type="ECO:0000256" key="1">
    <source>
        <dbReference type="ARBA" id="ARBA00001798"/>
    </source>
</evidence>
<evidence type="ECO:0000313" key="18">
    <source>
        <dbReference type="Proteomes" id="UP000298416"/>
    </source>
</evidence>
<evidence type="ECO:0000256" key="10">
    <source>
        <dbReference type="ARBA" id="ARBA00022771"/>
    </source>
</evidence>
<keyword evidence="9" id="KW-0677">Repeat</keyword>
<dbReference type="InterPro" id="IPR031127">
    <property type="entry name" value="E3_UB_ligase_RBR"/>
</dbReference>
<dbReference type="EMBL" id="PNBA02000007">
    <property type="protein sequence ID" value="KAG6418667.1"/>
    <property type="molecule type" value="Genomic_DNA"/>
</dbReference>
<reference evidence="17" key="1">
    <citation type="submission" date="2018-01" db="EMBL/GenBank/DDBJ databases">
        <authorList>
            <person name="Mao J.F."/>
        </authorList>
    </citation>
    <scope>NUCLEOTIDE SEQUENCE</scope>
    <source>
        <strain evidence="17">Huo1</strain>
        <tissue evidence="17">Leaf</tissue>
    </source>
</reference>
<dbReference type="Pfam" id="PF22191">
    <property type="entry name" value="IBR_1"/>
    <property type="match status" value="1"/>
</dbReference>
<evidence type="ECO:0000256" key="2">
    <source>
        <dbReference type="ARBA" id="ARBA00001947"/>
    </source>
</evidence>
<comment type="function">
    <text evidence="3">Might act as an E3 ubiquitin-protein ligase, or as part of E3 complex, which accepts ubiquitin from specific E2 ubiquitin-conjugating enzymes and then transfers it to substrates.</text>
</comment>
<keyword evidence="12" id="KW-0862">Zinc</keyword>
<dbReference type="PROSITE" id="PS51873">
    <property type="entry name" value="TRIAD"/>
    <property type="match status" value="1"/>
</dbReference>